<reference evidence="3" key="1">
    <citation type="journal article" date="2019" name="Int. J. Syst. Evol. Microbiol.">
        <title>The Global Catalogue of Microorganisms (GCM) 10K type strain sequencing project: providing services to taxonomists for standard genome sequencing and annotation.</title>
        <authorList>
            <consortium name="The Broad Institute Genomics Platform"/>
            <consortium name="The Broad Institute Genome Sequencing Center for Infectious Disease"/>
            <person name="Wu L."/>
            <person name="Ma J."/>
        </authorList>
    </citation>
    <scope>NUCLEOTIDE SEQUENCE [LARGE SCALE GENOMIC DNA]</scope>
    <source>
        <strain evidence="3">JCM 16601</strain>
    </source>
</reference>
<evidence type="ECO:0000313" key="3">
    <source>
        <dbReference type="Proteomes" id="UP001500742"/>
    </source>
</evidence>
<organism evidence="2 3">
    <name type="scientific">Mucilaginibacter dorajii</name>
    <dbReference type="NCBI Taxonomy" id="692994"/>
    <lineage>
        <taxon>Bacteria</taxon>
        <taxon>Pseudomonadati</taxon>
        <taxon>Bacteroidota</taxon>
        <taxon>Sphingobacteriia</taxon>
        <taxon>Sphingobacteriales</taxon>
        <taxon>Sphingobacteriaceae</taxon>
        <taxon>Mucilaginibacter</taxon>
    </lineage>
</organism>
<gene>
    <name evidence="2" type="ORF">GCM10022210_05260</name>
</gene>
<evidence type="ECO:0000256" key="1">
    <source>
        <dbReference type="SAM" id="Phobius"/>
    </source>
</evidence>
<keyword evidence="1" id="KW-0472">Membrane</keyword>
<feature type="transmembrane region" description="Helical" evidence="1">
    <location>
        <begin position="56"/>
        <end position="77"/>
    </location>
</feature>
<evidence type="ECO:0000313" key="2">
    <source>
        <dbReference type="EMBL" id="GAA3960469.1"/>
    </source>
</evidence>
<accession>A0ABP7P6E2</accession>
<dbReference type="RefSeq" id="WP_259090944.1">
    <property type="nucleotide sequence ID" value="NZ_BAAAZC010000004.1"/>
</dbReference>
<dbReference type="EMBL" id="BAAAZC010000004">
    <property type="protein sequence ID" value="GAA3960469.1"/>
    <property type="molecule type" value="Genomic_DNA"/>
</dbReference>
<feature type="transmembrane region" description="Helical" evidence="1">
    <location>
        <begin position="14"/>
        <end position="36"/>
    </location>
</feature>
<protein>
    <submittedName>
        <fullName evidence="2">Uncharacterized protein</fullName>
    </submittedName>
</protein>
<comment type="caution">
    <text evidence="2">The sequence shown here is derived from an EMBL/GenBank/DDBJ whole genome shotgun (WGS) entry which is preliminary data.</text>
</comment>
<proteinExistence type="predicted"/>
<name>A0ABP7P6E2_9SPHI</name>
<keyword evidence="3" id="KW-1185">Reference proteome</keyword>
<keyword evidence="1" id="KW-0812">Transmembrane</keyword>
<keyword evidence="1" id="KW-1133">Transmembrane helix</keyword>
<sequence length="173" mass="19593">MTLTINLWTKTSKFYKVGLCITVITFSSVALLAYLNPHSVPISHHDRSLLEVLFDISLGTCGIFSALFLVLVVAYNIGKYHNDGELVLADDYLIIDNIKIPLDQIKYINLKISPRNPKTLVLGKNLITLGDVNGNQYMRKFVITSYLENEDFEKKLSLWRARGVGIYAYYNGI</sequence>
<dbReference type="Proteomes" id="UP001500742">
    <property type="component" value="Unassembled WGS sequence"/>
</dbReference>